<accession>A0AAW2YJA1</accession>
<evidence type="ECO:0000256" key="1">
    <source>
        <dbReference type="ARBA" id="ARBA00022448"/>
    </source>
</evidence>
<dbReference type="InterPro" id="IPR007249">
    <property type="entry name" value="DOP1_N"/>
</dbReference>
<dbReference type="GO" id="GO:0005802">
    <property type="term" value="C:trans-Golgi network"/>
    <property type="evidence" value="ECO:0007669"/>
    <property type="project" value="TreeGrafter"/>
</dbReference>
<evidence type="ECO:0000313" key="6">
    <source>
        <dbReference type="EMBL" id="KAL0477069.1"/>
    </source>
</evidence>
<evidence type="ECO:0000259" key="5">
    <source>
        <dbReference type="Pfam" id="PF04118"/>
    </source>
</evidence>
<keyword evidence="7" id="KW-1185">Reference proteome</keyword>
<dbReference type="GO" id="GO:0015031">
    <property type="term" value="P:protein transport"/>
    <property type="evidence" value="ECO:0007669"/>
    <property type="project" value="UniProtKB-KW"/>
</dbReference>
<keyword evidence="1" id="KW-0813">Transport</keyword>
<dbReference type="PANTHER" id="PTHR14042:SF24">
    <property type="entry name" value="PROTEIN DOPEY-1 HOMOLOG"/>
    <property type="match status" value="1"/>
</dbReference>
<evidence type="ECO:0000256" key="2">
    <source>
        <dbReference type="ARBA" id="ARBA00022927"/>
    </source>
</evidence>
<dbReference type="GO" id="GO:0005829">
    <property type="term" value="C:cytosol"/>
    <property type="evidence" value="ECO:0007669"/>
    <property type="project" value="GOC"/>
</dbReference>
<keyword evidence="2" id="KW-0653">Protein transport</keyword>
<gene>
    <name evidence="6" type="ORF">AKO1_006132</name>
</gene>
<feature type="domain" description="DOP1 N-terminal" evidence="5">
    <location>
        <begin position="34"/>
        <end position="121"/>
    </location>
</feature>
<dbReference type="Proteomes" id="UP001431209">
    <property type="component" value="Unassembled WGS sequence"/>
</dbReference>
<dbReference type="InterPro" id="IPR040314">
    <property type="entry name" value="DOP1"/>
</dbReference>
<dbReference type="AlphaFoldDB" id="A0AAW2YJA1"/>
<name>A0AAW2YJA1_9EUKA</name>
<evidence type="ECO:0000313" key="7">
    <source>
        <dbReference type="Proteomes" id="UP001431209"/>
    </source>
</evidence>
<dbReference type="EMBL" id="JAOPGA020000137">
    <property type="protein sequence ID" value="KAL0477069.1"/>
    <property type="molecule type" value="Genomic_DNA"/>
</dbReference>
<dbReference type="GO" id="GO:0005768">
    <property type="term" value="C:endosome"/>
    <property type="evidence" value="ECO:0007669"/>
    <property type="project" value="TreeGrafter"/>
</dbReference>
<sequence length="128" mass="15064">MMQFFSSAPKSTTDQSQESTQDPDVEDEKLRKESKYKHYKDEIVSVLKTFDQSKEWADLIRCLQRFNKVLKKYPQFPLIPEKLTVSKRLSQCLNAALPSGVHSKTLETYDEVFKHIKEKRTRERSAHL</sequence>
<evidence type="ECO:0000256" key="4">
    <source>
        <dbReference type="SAM" id="MobiDB-lite"/>
    </source>
</evidence>
<reference evidence="6 7" key="1">
    <citation type="submission" date="2024-03" db="EMBL/GenBank/DDBJ databases">
        <title>The Acrasis kona genome and developmental transcriptomes reveal deep origins of eukaryotic multicellular pathways.</title>
        <authorList>
            <person name="Sheikh S."/>
            <person name="Fu C.-J."/>
            <person name="Brown M.W."/>
            <person name="Baldauf S.L."/>
        </authorList>
    </citation>
    <scope>NUCLEOTIDE SEQUENCE [LARGE SCALE GENOMIC DNA]</scope>
    <source>
        <strain evidence="6 7">ATCC MYA-3509</strain>
    </source>
</reference>
<dbReference type="PANTHER" id="PTHR14042">
    <property type="entry name" value="DOPEY-RELATED"/>
    <property type="match status" value="1"/>
</dbReference>
<organism evidence="6 7">
    <name type="scientific">Acrasis kona</name>
    <dbReference type="NCBI Taxonomy" id="1008807"/>
    <lineage>
        <taxon>Eukaryota</taxon>
        <taxon>Discoba</taxon>
        <taxon>Heterolobosea</taxon>
        <taxon>Tetramitia</taxon>
        <taxon>Eutetramitia</taxon>
        <taxon>Acrasidae</taxon>
        <taxon>Acrasis</taxon>
    </lineage>
</organism>
<proteinExistence type="inferred from homology"/>
<feature type="compositionally biased region" description="Polar residues" evidence="4">
    <location>
        <begin position="1"/>
        <end position="20"/>
    </location>
</feature>
<comment type="caution">
    <text evidence="6">The sequence shown here is derived from an EMBL/GenBank/DDBJ whole genome shotgun (WGS) entry which is preliminary data.</text>
</comment>
<comment type="similarity">
    <text evidence="3">Belongs to the DOP1 family.</text>
</comment>
<dbReference type="Pfam" id="PF04118">
    <property type="entry name" value="Dopey_N"/>
    <property type="match status" value="1"/>
</dbReference>
<dbReference type="GO" id="GO:0006895">
    <property type="term" value="P:Golgi to endosome transport"/>
    <property type="evidence" value="ECO:0007669"/>
    <property type="project" value="InterPro"/>
</dbReference>
<feature type="region of interest" description="Disordered" evidence="4">
    <location>
        <begin position="1"/>
        <end position="31"/>
    </location>
</feature>
<protein>
    <submittedName>
        <fullName evidence="6">Dopey</fullName>
    </submittedName>
</protein>
<evidence type="ECO:0000256" key="3">
    <source>
        <dbReference type="ARBA" id="ARBA00046326"/>
    </source>
</evidence>